<keyword evidence="2" id="KW-0812">Transmembrane</keyword>
<feature type="region of interest" description="Disordered" evidence="1">
    <location>
        <begin position="103"/>
        <end position="132"/>
    </location>
</feature>
<keyword evidence="2" id="KW-1133">Transmembrane helix</keyword>
<dbReference type="STRING" id="1434232.MAIT1_02156"/>
<gene>
    <name evidence="3" type="ORF">MAIT1_02156</name>
</gene>
<accession>A0A1Y2K200</accession>
<reference evidence="3 4" key="1">
    <citation type="journal article" date="2016" name="BMC Genomics">
        <title>Combined genomic and structural analyses of a cultured magnetotactic bacterium reveals its niche adaptation to a dynamic environment.</title>
        <authorList>
            <person name="Araujo A.C."/>
            <person name="Morillo V."/>
            <person name="Cypriano J."/>
            <person name="Teixeira L.C."/>
            <person name="Leao P."/>
            <person name="Lyra S."/>
            <person name="Almeida L.G."/>
            <person name="Bazylinski D.A."/>
            <person name="Vasconcellos A.T."/>
            <person name="Abreu F."/>
            <person name="Lins U."/>
        </authorList>
    </citation>
    <scope>NUCLEOTIDE SEQUENCE [LARGE SCALE GENOMIC DNA]</scope>
    <source>
        <strain evidence="3 4">IT-1</strain>
    </source>
</reference>
<proteinExistence type="predicted"/>
<organism evidence="3 4">
    <name type="scientific">Magnetofaba australis IT-1</name>
    <dbReference type="NCBI Taxonomy" id="1434232"/>
    <lineage>
        <taxon>Bacteria</taxon>
        <taxon>Pseudomonadati</taxon>
        <taxon>Pseudomonadota</taxon>
        <taxon>Magnetococcia</taxon>
        <taxon>Magnetococcales</taxon>
        <taxon>Magnetococcaceae</taxon>
        <taxon>Magnetofaba</taxon>
    </lineage>
</organism>
<keyword evidence="2" id="KW-0472">Membrane</keyword>
<dbReference type="AlphaFoldDB" id="A0A1Y2K200"/>
<evidence type="ECO:0000313" key="4">
    <source>
        <dbReference type="Proteomes" id="UP000194003"/>
    </source>
</evidence>
<dbReference type="EMBL" id="LVJN01000020">
    <property type="protein sequence ID" value="OSM02071.1"/>
    <property type="molecule type" value="Genomic_DNA"/>
</dbReference>
<comment type="caution">
    <text evidence="3">The sequence shown here is derived from an EMBL/GenBank/DDBJ whole genome shotgun (WGS) entry which is preliminary data.</text>
</comment>
<name>A0A1Y2K200_9PROT</name>
<protein>
    <recommendedName>
        <fullName evidence="5">DUF2802 domain-containing protein</fullName>
    </recommendedName>
</protein>
<keyword evidence="4" id="KW-1185">Reference proteome</keyword>
<sequence>MTLWNLLVIICFAVLYLGLALVFMQIKGLREELLRREDAAEAVVTQDEPMFGERGAGDGADTGVILGEMAAMESRLTEAVASVPDALGQDLEAIHQELRYLERSQGSPQHAPQHGSMGGHMGGGMSGVVSGGAKPDAYREAKLLLANGVDEERVISETGLTVEEVSLLKRLSNQESSRDMEM</sequence>
<dbReference type="OrthoDB" id="8480508at2"/>
<feature type="transmembrane region" description="Helical" evidence="2">
    <location>
        <begin position="6"/>
        <end position="26"/>
    </location>
</feature>
<dbReference type="Proteomes" id="UP000194003">
    <property type="component" value="Unassembled WGS sequence"/>
</dbReference>
<feature type="compositionally biased region" description="Gly residues" evidence="1">
    <location>
        <begin position="116"/>
        <end position="130"/>
    </location>
</feature>
<evidence type="ECO:0000256" key="2">
    <source>
        <dbReference type="SAM" id="Phobius"/>
    </source>
</evidence>
<dbReference type="RefSeq" id="WP_085444565.1">
    <property type="nucleotide sequence ID" value="NZ_LVJN01000020.1"/>
</dbReference>
<evidence type="ECO:0000313" key="3">
    <source>
        <dbReference type="EMBL" id="OSM02071.1"/>
    </source>
</evidence>
<evidence type="ECO:0000256" key="1">
    <source>
        <dbReference type="SAM" id="MobiDB-lite"/>
    </source>
</evidence>
<evidence type="ECO:0008006" key="5">
    <source>
        <dbReference type="Google" id="ProtNLM"/>
    </source>
</evidence>